<gene>
    <name evidence="7" type="ORF">OM076_03190</name>
</gene>
<dbReference type="NCBIfam" id="TIGR02937">
    <property type="entry name" value="sigma70-ECF"/>
    <property type="match status" value="1"/>
</dbReference>
<dbReference type="SUPFAM" id="SSF88946">
    <property type="entry name" value="Sigma2 domain of RNA polymerase sigma factors"/>
    <property type="match status" value="1"/>
</dbReference>
<evidence type="ECO:0000313" key="8">
    <source>
        <dbReference type="Proteomes" id="UP001149140"/>
    </source>
</evidence>
<dbReference type="InterPro" id="IPR014284">
    <property type="entry name" value="RNA_pol_sigma-70_dom"/>
</dbReference>
<dbReference type="AlphaFoldDB" id="A0A9X3MMM3"/>
<evidence type="ECO:0000259" key="6">
    <source>
        <dbReference type="Pfam" id="PF08281"/>
    </source>
</evidence>
<feature type="domain" description="RNA polymerase sigma-70 region 2" evidence="5">
    <location>
        <begin position="10"/>
        <end position="75"/>
    </location>
</feature>
<comment type="caution">
    <text evidence="7">The sequence shown here is derived from an EMBL/GenBank/DDBJ whole genome shotgun (WGS) entry which is preliminary data.</text>
</comment>
<comment type="similarity">
    <text evidence="1">Belongs to the sigma-70 factor family. ECF subfamily.</text>
</comment>
<dbReference type="PANTHER" id="PTHR43133:SF25">
    <property type="entry name" value="RNA POLYMERASE SIGMA FACTOR RFAY-RELATED"/>
    <property type="match status" value="1"/>
</dbReference>
<dbReference type="EMBL" id="JAPDOD010000002">
    <property type="protein sequence ID" value="MDA0159259.1"/>
    <property type="molecule type" value="Genomic_DNA"/>
</dbReference>
<evidence type="ECO:0000256" key="3">
    <source>
        <dbReference type="ARBA" id="ARBA00023082"/>
    </source>
</evidence>
<dbReference type="Gene3D" id="1.10.10.10">
    <property type="entry name" value="Winged helix-like DNA-binding domain superfamily/Winged helix DNA-binding domain"/>
    <property type="match status" value="1"/>
</dbReference>
<keyword evidence="8" id="KW-1185">Reference proteome</keyword>
<evidence type="ECO:0000256" key="4">
    <source>
        <dbReference type="ARBA" id="ARBA00023163"/>
    </source>
</evidence>
<dbReference type="InterPro" id="IPR013249">
    <property type="entry name" value="RNA_pol_sigma70_r4_t2"/>
</dbReference>
<keyword evidence="2" id="KW-0805">Transcription regulation</keyword>
<sequence length="178" mass="19742">MGAELDFEQLYAVHAGAVRGYAMRRCDAETADDVVADVFLVAWRRRAELPEEPLPWLLGIARRVLANHARGQSRRVRLHDRLAAQPAAVAAPAHAEDKASARLNAALARLSERDRELLLLMAWEGLELQQAAEVLGVRPNTLAVRFHRARRRLSAALEAVEADDGSERAPIVHVEVPR</sequence>
<dbReference type="InterPro" id="IPR036388">
    <property type="entry name" value="WH-like_DNA-bd_sf"/>
</dbReference>
<keyword evidence="4" id="KW-0804">Transcription</keyword>
<evidence type="ECO:0000256" key="2">
    <source>
        <dbReference type="ARBA" id="ARBA00023015"/>
    </source>
</evidence>
<feature type="domain" description="RNA polymerase sigma factor 70 region 4 type 2" evidence="6">
    <location>
        <begin position="102"/>
        <end position="153"/>
    </location>
</feature>
<dbReference type="GO" id="GO:0006352">
    <property type="term" value="P:DNA-templated transcription initiation"/>
    <property type="evidence" value="ECO:0007669"/>
    <property type="project" value="InterPro"/>
</dbReference>
<organism evidence="7 8">
    <name type="scientific">Solirubrobacter ginsenosidimutans</name>
    <dbReference type="NCBI Taxonomy" id="490573"/>
    <lineage>
        <taxon>Bacteria</taxon>
        <taxon>Bacillati</taxon>
        <taxon>Actinomycetota</taxon>
        <taxon>Thermoleophilia</taxon>
        <taxon>Solirubrobacterales</taxon>
        <taxon>Solirubrobacteraceae</taxon>
        <taxon>Solirubrobacter</taxon>
    </lineage>
</organism>
<dbReference type="Pfam" id="PF04542">
    <property type="entry name" value="Sigma70_r2"/>
    <property type="match status" value="1"/>
</dbReference>
<dbReference type="Proteomes" id="UP001149140">
    <property type="component" value="Unassembled WGS sequence"/>
</dbReference>
<dbReference type="PANTHER" id="PTHR43133">
    <property type="entry name" value="RNA POLYMERASE ECF-TYPE SIGMA FACTO"/>
    <property type="match status" value="1"/>
</dbReference>
<name>A0A9X3MMM3_9ACTN</name>
<dbReference type="InterPro" id="IPR039425">
    <property type="entry name" value="RNA_pol_sigma-70-like"/>
</dbReference>
<dbReference type="GO" id="GO:0003677">
    <property type="term" value="F:DNA binding"/>
    <property type="evidence" value="ECO:0007669"/>
    <property type="project" value="InterPro"/>
</dbReference>
<dbReference type="SUPFAM" id="SSF88659">
    <property type="entry name" value="Sigma3 and sigma4 domains of RNA polymerase sigma factors"/>
    <property type="match status" value="1"/>
</dbReference>
<evidence type="ECO:0000313" key="7">
    <source>
        <dbReference type="EMBL" id="MDA0159259.1"/>
    </source>
</evidence>
<dbReference type="InterPro" id="IPR007627">
    <property type="entry name" value="RNA_pol_sigma70_r2"/>
</dbReference>
<dbReference type="InterPro" id="IPR013324">
    <property type="entry name" value="RNA_pol_sigma_r3/r4-like"/>
</dbReference>
<dbReference type="InterPro" id="IPR013325">
    <property type="entry name" value="RNA_pol_sigma_r2"/>
</dbReference>
<protein>
    <submittedName>
        <fullName evidence="7">Sigma-70 family RNA polymerase sigma factor</fullName>
    </submittedName>
</protein>
<dbReference type="RefSeq" id="WP_270037935.1">
    <property type="nucleotide sequence ID" value="NZ_JAPDOD010000002.1"/>
</dbReference>
<keyword evidence="3" id="KW-0731">Sigma factor</keyword>
<accession>A0A9X3MMM3</accession>
<reference evidence="7" key="1">
    <citation type="submission" date="2022-10" db="EMBL/GenBank/DDBJ databases">
        <title>The WGS of Solirubrobacter ginsenosidimutans DSM 21036.</title>
        <authorList>
            <person name="Jiang Z."/>
        </authorList>
    </citation>
    <scope>NUCLEOTIDE SEQUENCE</scope>
    <source>
        <strain evidence="7">DSM 21036</strain>
    </source>
</reference>
<evidence type="ECO:0000256" key="1">
    <source>
        <dbReference type="ARBA" id="ARBA00010641"/>
    </source>
</evidence>
<dbReference type="GO" id="GO:0016987">
    <property type="term" value="F:sigma factor activity"/>
    <property type="evidence" value="ECO:0007669"/>
    <property type="project" value="UniProtKB-KW"/>
</dbReference>
<dbReference type="Gene3D" id="1.10.1740.10">
    <property type="match status" value="1"/>
</dbReference>
<evidence type="ECO:0000259" key="5">
    <source>
        <dbReference type="Pfam" id="PF04542"/>
    </source>
</evidence>
<proteinExistence type="inferred from homology"/>
<dbReference type="Pfam" id="PF08281">
    <property type="entry name" value="Sigma70_r4_2"/>
    <property type="match status" value="1"/>
</dbReference>